<name>A0AAV6TUI0_9ARAC</name>
<dbReference type="Proteomes" id="UP000827092">
    <property type="component" value="Unassembled WGS sequence"/>
</dbReference>
<protein>
    <submittedName>
        <fullName evidence="1">Uncharacterized protein</fullName>
    </submittedName>
</protein>
<dbReference type="AlphaFoldDB" id="A0AAV6TUI0"/>
<sequence length="315" mass="36010">MQPPPRGRLLFFRLTLLEAYRAVNDVKAEEPIIEVREENPGEGLSDALSQASRVLISSNDSLVYLDLDSQNDAPQVSNYDSFSHAELVEEIHRLQMKITHLESQHAQQCTKCITQKPPPSIQQYLRQLLDEGAAGPSTIEVPVRETSNLNRVPLIDGCDILVTKVQKVNIIVEGRRNPKIMVSTFLRTFYTEEELSKISYNGTKENLGLPVQFKECLNGLLHKFHPTEDCMLQRRRVEGAYENLVKRHLFGNDTKFKEYFRLSINLFQQVLTLIEGYVAARPCNRRRQPISVAEKLCLTLRYLATGESFRSLAHQ</sequence>
<comment type="caution">
    <text evidence="1">The sequence shown here is derived from an EMBL/GenBank/DDBJ whole genome shotgun (WGS) entry which is preliminary data.</text>
</comment>
<proteinExistence type="predicted"/>
<evidence type="ECO:0000313" key="2">
    <source>
        <dbReference type="Proteomes" id="UP000827092"/>
    </source>
</evidence>
<keyword evidence="2" id="KW-1185">Reference proteome</keyword>
<dbReference type="EMBL" id="JAFNEN010001061">
    <property type="protein sequence ID" value="KAG8175134.1"/>
    <property type="molecule type" value="Genomic_DNA"/>
</dbReference>
<evidence type="ECO:0000313" key="1">
    <source>
        <dbReference type="EMBL" id="KAG8175134.1"/>
    </source>
</evidence>
<organism evidence="1 2">
    <name type="scientific">Oedothorax gibbosus</name>
    <dbReference type="NCBI Taxonomy" id="931172"/>
    <lineage>
        <taxon>Eukaryota</taxon>
        <taxon>Metazoa</taxon>
        <taxon>Ecdysozoa</taxon>
        <taxon>Arthropoda</taxon>
        <taxon>Chelicerata</taxon>
        <taxon>Arachnida</taxon>
        <taxon>Araneae</taxon>
        <taxon>Araneomorphae</taxon>
        <taxon>Entelegynae</taxon>
        <taxon>Araneoidea</taxon>
        <taxon>Linyphiidae</taxon>
        <taxon>Erigoninae</taxon>
        <taxon>Oedothorax</taxon>
    </lineage>
</organism>
<gene>
    <name evidence="1" type="ORF">JTE90_011641</name>
</gene>
<reference evidence="1 2" key="1">
    <citation type="journal article" date="2022" name="Nat. Ecol. Evol.">
        <title>A masculinizing supergene underlies an exaggerated male reproductive morph in a spider.</title>
        <authorList>
            <person name="Hendrickx F."/>
            <person name="De Corte Z."/>
            <person name="Sonet G."/>
            <person name="Van Belleghem S.M."/>
            <person name="Kostlbacher S."/>
            <person name="Vangestel C."/>
        </authorList>
    </citation>
    <scope>NUCLEOTIDE SEQUENCE [LARGE SCALE GENOMIC DNA]</scope>
    <source>
        <strain evidence="1">W744_W776</strain>
    </source>
</reference>
<accession>A0AAV6TUI0</accession>